<dbReference type="Proteomes" id="UP000032746">
    <property type="component" value="Chromosome"/>
</dbReference>
<dbReference type="CDD" id="cd06529">
    <property type="entry name" value="S24_LexA-like"/>
    <property type="match status" value="1"/>
</dbReference>
<reference evidence="4 6" key="3">
    <citation type="submission" date="2018-07" db="EMBL/GenBank/DDBJ databases">
        <authorList>
            <consortium name="Pathogen Informatics"/>
        </authorList>
    </citation>
    <scope>NUCLEOTIDE SEQUENCE [LARGE SCALE GENOMIC DNA]</scope>
    <source>
        <strain evidence="4 6">4300STDY7045823</strain>
    </source>
</reference>
<dbReference type="Pfam" id="PF01381">
    <property type="entry name" value="HTH_3"/>
    <property type="match status" value="1"/>
</dbReference>
<dbReference type="InterPro" id="IPR050077">
    <property type="entry name" value="LexA_repressor"/>
</dbReference>
<dbReference type="InterPro" id="IPR010982">
    <property type="entry name" value="Lambda_DNA-bd_dom_sf"/>
</dbReference>
<reference evidence="3 5" key="1">
    <citation type="journal article" date="2015" name="J. Bacteriol.">
        <title>Resources for Genetic and Genomic Analysis of Emerging Pathogen Acinetobacter baumannii.</title>
        <authorList>
            <person name="Gallagher L.A."/>
            <person name="Ramage E."/>
            <person name="Weiss E.J."/>
            <person name="Radey M."/>
            <person name="Hayden H.S."/>
            <person name="Held K.G."/>
            <person name="Huse H.K."/>
            <person name="Zurawski D.V."/>
            <person name="Brittnacher M.J."/>
            <person name="Manoil C."/>
        </authorList>
    </citation>
    <scope>NUCLEOTIDE SEQUENCE [LARGE SCALE GENOMIC DNA]</scope>
    <source>
        <strain evidence="3 5">AB5075-UW</strain>
    </source>
</reference>
<dbReference type="EMBL" id="CP008706">
    <property type="protein sequence ID" value="AKA31144.1"/>
    <property type="molecule type" value="Genomic_DNA"/>
</dbReference>
<protein>
    <submittedName>
        <fullName evidence="3">Beta-ribbon domain peptidase S24/S26A/S26B/S26C</fullName>
    </submittedName>
    <submittedName>
        <fullName evidence="4">Repressor protein C2</fullName>
    </submittedName>
</protein>
<dbReference type="InterPro" id="IPR015927">
    <property type="entry name" value="Peptidase_S24_S26A/B/C"/>
</dbReference>
<dbReference type="InterPro" id="IPR039418">
    <property type="entry name" value="LexA-like"/>
</dbReference>
<evidence type="ECO:0000313" key="4">
    <source>
        <dbReference type="EMBL" id="SST19929.1"/>
    </source>
</evidence>
<reference evidence="5" key="2">
    <citation type="submission" date="2015-03" db="EMBL/GenBank/DDBJ databases">
        <authorList>
            <person name="Gallagher L.A."/>
            <person name="Hayden H.S."/>
            <person name="Weiss E.J."/>
            <person name="Hager K.R."/>
            <person name="Ramage E."/>
            <person name="Radey M.R."/>
            <person name="Bydalek R."/>
            <person name="Manoil C."/>
            <person name="Miller S.I."/>
            <person name="Brittnacher M.J."/>
        </authorList>
    </citation>
    <scope>NUCLEOTIDE SEQUENCE [LARGE SCALE GENOMIC DNA]</scope>
    <source>
        <strain evidence="5">AB5075-UW</strain>
    </source>
</reference>
<dbReference type="CDD" id="cd00093">
    <property type="entry name" value="HTH_XRE"/>
    <property type="match status" value="1"/>
</dbReference>
<name>A0A0D5YGR7_ACIBA</name>
<evidence type="ECO:0000259" key="2">
    <source>
        <dbReference type="PROSITE" id="PS50943"/>
    </source>
</evidence>
<accession>A0A0D5YGR7</accession>
<evidence type="ECO:0000313" key="6">
    <source>
        <dbReference type="Proteomes" id="UP000252694"/>
    </source>
</evidence>
<feature type="region of interest" description="Disordered" evidence="1">
    <location>
        <begin position="1"/>
        <end position="20"/>
    </location>
</feature>
<evidence type="ECO:0000313" key="5">
    <source>
        <dbReference type="Proteomes" id="UP000032746"/>
    </source>
</evidence>
<dbReference type="Gene3D" id="2.10.109.10">
    <property type="entry name" value="Umud Fragment, subunit A"/>
    <property type="match status" value="1"/>
</dbReference>
<dbReference type="EMBL" id="UFMQ01000003">
    <property type="protein sequence ID" value="SST19929.1"/>
    <property type="molecule type" value="Genomic_DNA"/>
</dbReference>
<dbReference type="InterPro" id="IPR001387">
    <property type="entry name" value="Cro/C1-type_HTH"/>
</dbReference>
<dbReference type="InterPro" id="IPR036286">
    <property type="entry name" value="LexA/Signal_pep-like_sf"/>
</dbReference>
<proteinExistence type="predicted"/>
<organism evidence="3 5">
    <name type="scientific">Acinetobacter baumannii</name>
    <dbReference type="NCBI Taxonomy" id="470"/>
    <lineage>
        <taxon>Bacteria</taxon>
        <taxon>Pseudomonadati</taxon>
        <taxon>Pseudomonadota</taxon>
        <taxon>Gammaproteobacteria</taxon>
        <taxon>Moraxellales</taxon>
        <taxon>Moraxellaceae</taxon>
        <taxon>Acinetobacter</taxon>
        <taxon>Acinetobacter calcoaceticus/baumannii complex</taxon>
    </lineage>
</organism>
<dbReference type="SUPFAM" id="SSF51306">
    <property type="entry name" value="LexA/Signal peptidase"/>
    <property type="match status" value="1"/>
</dbReference>
<dbReference type="GO" id="GO:0003677">
    <property type="term" value="F:DNA binding"/>
    <property type="evidence" value="ECO:0007669"/>
    <property type="project" value="InterPro"/>
</dbReference>
<dbReference type="PANTHER" id="PTHR33516">
    <property type="entry name" value="LEXA REPRESSOR"/>
    <property type="match status" value="1"/>
</dbReference>
<dbReference type="PROSITE" id="PS50943">
    <property type="entry name" value="HTH_CROC1"/>
    <property type="match status" value="1"/>
</dbReference>
<feature type="domain" description="HTH cro/C1-type" evidence="2">
    <location>
        <begin position="26"/>
        <end position="69"/>
    </location>
</feature>
<sequence>MSSLQERMHQAKKHYESTRNKKLKNTEMAEFCKVSKASVGQWFNGPTKELDGSNLTLAAEFLGVNHKWLAGERAPMLLDKKSDANVVFNNDEISKIPVLDYVQAGLFNSVGYDGVNPIGETYTTYKSAKEKSVFSLTVQGDSMLPDFKPGDLLTIDTALMPQPGSFVVAQNGDYEATFKKYRVIGYDDFGREIFELVPLNPDYPTLSSLNHNISIIGVMVLHMRKYK</sequence>
<gene>
    <name evidence="3" type="ORF">ABUW_1400</name>
    <name evidence="4" type="ORF">SAMEA104305318_01108</name>
</gene>
<dbReference type="Proteomes" id="UP000252694">
    <property type="component" value="Unassembled WGS sequence"/>
</dbReference>
<dbReference type="Pfam" id="PF00717">
    <property type="entry name" value="Peptidase_S24"/>
    <property type="match status" value="1"/>
</dbReference>
<evidence type="ECO:0000256" key="1">
    <source>
        <dbReference type="SAM" id="MobiDB-lite"/>
    </source>
</evidence>
<dbReference type="Gene3D" id="1.10.260.40">
    <property type="entry name" value="lambda repressor-like DNA-binding domains"/>
    <property type="match status" value="1"/>
</dbReference>
<dbReference type="AlphaFoldDB" id="A0A0D5YGR7"/>
<dbReference type="PATRIC" id="fig|470.1345.peg.1359"/>
<evidence type="ECO:0000313" key="3">
    <source>
        <dbReference type="EMBL" id="AKA31144.1"/>
    </source>
</evidence>
<dbReference type="PANTHER" id="PTHR33516:SF2">
    <property type="entry name" value="LEXA REPRESSOR-RELATED"/>
    <property type="match status" value="1"/>
</dbReference>
<dbReference type="RefSeq" id="WP_000096815.1">
    <property type="nucleotide sequence ID" value="NZ_BKDF01000039.1"/>
</dbReference>